<dbReference type="PROSITE" id="PS00372">
    <property type="entry name" value="PTS_EIIA_TYPE_2_HIS"/>
    <property type="match status" value="1"/>
</dbReference>
<keyword evidence="2" id="KW-0378">Hydrolase</keyword>
<keyword evidence="3" id="KW-1185">Reference proteome</keyword>
<evidence type="ECO:0000313" key="3">
    <source>
        <dbReference type="Proteomes" id="UP001168613"/>
    </source>
</evidence>
<dbReference type="EMBL" id="JAJHNU010000001">
    <property type="protein sequence ID" value="MDN4120195.1"/>
    <property type="molecule type" value="Genomic_DNA"/>
</dbReference>
<dbReference type="RefSeq" id="WP_266122473.1">
    <property type="nucleotide sequence ID" value="NZ_JAJHNU010000001.1"/>
</dbReference>
<organism evidence="2 3">
    <name type="scientific">Alcaligenes endophyticus</name>
    <dbReference type="NCBI Taxonomy" id="1929088"/>
    <lineage>
        <taxon>Bacteria</taxon>
        <taxon>Pseudomonadati</taxon>
        <taxon>Pseudomonadota</taxon>
        <taxon>Betaproteobacteria</taxon>
        <taxon>Burkholderiales</taxon>
        <taxon>Alcaligenaceae</taxon>
        <taxon>Alcaligenes</taxon>
    </lineage>
</organism>
<keyword evidence="2" id="KW-0645">Protease</keyword>
<proteinExistence type="predicted"/>
<name>A0ABT8EFX7_9BURK</name>
<protein>
    <submittedName>
        <fullName evidence="2">PTS sugar transporter subunit IIA</fullName>
    </submittedName>
</protein>
<dbReference type="PROSITE" id="PS51094">
    <property type="entry name" value="PTS_EIIA_TYPE_2"/>
    <property type="match status" value="1"/>
</dbReference>
<accession>A0ABT8EFX7</accession>
<dbReference type="InterPro" id="IPR016152">
    <property type="entry name" value="PTrfase/Anion_transptr"/>
</dbReference>
<dbReference type="GO" id="GO:0008233">
    <property type="term" value="F:peptidase activity"/>
    <property type="evidence" value="ECO:0007669"/>
    <property type="project" value="UniProtKB-KW"/>
</dbReference>
<comment type="caution">
    <text evidence="2">The sequence shown here is derived from an EMBL/GenBank/DDBJ whole genome shotgun (WGS) entry which is preliminary data.</text>
</comment>
<keyword evidence="2" id="KW-0762">Sugar transport</keyword>
<dbReference type="PANTHER" id="PTHR47738">
    <property type="entry name" value="PTS SYSTEM FRUCTOSE-LIKE EIIA COMPONENT-RELATED"/>
    <property type="match status" value="1"/>
</dbReference>
<gene>
    <name evidence="2" type="ORF">LMS43_02710</name>
</gene>
<dbReference type="Proteomes" id="UP001168613">
    <property type="component" value="Unassembled WGS sequence"/>
</dbReference>
<feature type="domain" description="PTS EIIA type-2" evidence="1">
    <location>
        <begin position="6"/>
        <end position="149"/>
    </location>
</feature>
<sequence>MNLLSRILPLANIVLDQEATSKKRAFEQAGLIFENQHGIARTTVFHSLIARERLGSTALGHGVAVPHGRIKDLKEPCAVFMRLAEPVRFDPSDGRTASLLFFLLVPETATQTHLDLLAEIARLMSDPEIRHQLSSETDPALIHHILTNPQAAQPDDSHVDSSRTSQ</sequence>
<evidence type="ECO:0000259" key="1">
    <source>
        <dbReference type="PROSITE" id="PS51094"/>
    </source>
</evidence>
<dbReference type="PANTHER" id="PTHR47738:SF1">
    <property type="entry name" value="NITROGEN REGULATORY PROTEIN"/>
    <property type="match status" value="1"/>
</dbReference>
<dbReference type="GO" id="GO:0006508">
    <property type="term" value="P:proteolysis"/>
    <property type="evidence" value="ECO:0007669"/>
    <property type="project" value="UniProtKB-KW"/>
</dbReference>
<dbReference type="InterPro" id="IPR002178">
    <property type="entry name" value="PTS_EIIA_type-2_dom"/>
</dbReference>
<dbReference type="Pfam" id="PF00359">
    <property type="entry name" value="PTS_EIIA_2"/>
    <property type="match status" value="1"/>
</dbReference>
<dbReference type="InterPro" id="IPR051541">
    <property type="entry name" value="PTS_SugarTrans_NitroReg"/>
</dbReference>
<evidence type="ECO:0000313" key="2">
    <source>
        <dbReference type="EMBL" id="MDN4120195.1"/>
    </source>
</evidence>
<dbReference type="SUPFAM" id="SSF55804">
    <property type="entry name" value="Phoshotransferase/anion transport protein"/>
    <property type="match status" value="1"/>
</dbReference>
<dbReference type="CDD" id="cd00211">
    <property type="entry name" value="PTS_IIA_fru"/>
    <property type="match status" value="1"/>
</dbReference>
<reference evidence="2" key="1">
    <citation type="submission" date="2021-11" db="EMBL/GenBank/DDBJ databases">
        <title>Draft genome sequence of Alcaligenes endophyticus type strain CCUG 75668T.</title>
        <authorList>
            <person name="Salva-Serra F."/>
            <person name="Duran R.E."/>
            <person name="Seeger M."/>
            <person name="Moore E.R.B."/>
            <person name="Jaen-Luchoro D."/>
        </authorList>
    </citation>
    <scope>NUCLEOTIDE SEQUENCE</scope>
    <source>
        <strain evidence="2">CCUG 75668</strain>
    </source>
</reference>
<dbReference type="Gene3D" id="3.40.930.10">
    <property type="entry name" value="Mannitol-specific EII, Chain A"/>
    <property type="match status" value="1"/>
</dbReference>
<keyword evidence="2" id="KW-0813">Transport</keyword>